<dbReference type="RefSeq" id="WP_017711407.1">
    <property type="nucleotide sequence ID" value="NZ_KB235933.1"/>
</dbReference>
<comment type="caution">
    <text evidence="1">The sequence shown here is derived from an EMBL/GenBank/DDBJ whole genome shotgun (WGS) entry which is preliminary data.</text>
</comment>
<dbReference type="EMBL" id="AJTX02000004">
    <property type="protein sequence ID" value="KKJ00080.1"/>
    <property type="molecule type" value="Genomic_DNA"/>
</dbReference>
<dbReference type="eggNOG" id="COG1716">
    <property type="taxonomic scope" value="Bacteria"/>
</dbReference>
<keyword evidence="2" id="KW-1185">Reference proteome</keyword>
<protein>
    <submittedName>
        <fullName evidence="1">Uncharacterized protein</fullName>
    </submittedName>
</protein>
<dbReference type="Proteomes" id="UP000034681">
    <property type="component" value="Unassembled WGS sequence"/>
</dbReference>
<proteinExistence type="predicted"/>
<name>A0A0M2PVB3_PROHO</name>
<dbReference type="OrthoDB" id="261494at2"/>
<sequence length="296" mass="32059">MTESINELVDKLPQRNITTMALEALDFVIPGEWDNTIGWNNTITVLTGAQGRDAMAISAKAMEIYANERNGYQTAMWLYESLDNADTALGVAALADKVGGRIPLFGGLIDRLTPKADTVQSLDLALKIAVEVIAYCKINGLAEASIGSFTNALRTEYSGPSLIRAAALVCFDGLVPLGPDFLDVITRNLNTLDTGHLSNNGVFKTVSRVIPGGGVDDKLNFISNSVTGVRGWMSNLITSRGLSPQKVTGNLQKFVDISDDKLDYLAAFLDMSTNYFEHTGTQSVARHLILRAQREL</sequence>
<reference evidence="1" key="1">
    <citation type="submission" date="2012-04" db="EMBL/GenBank/DDBJ databases">
        <authorList>
            <person name="Borisov I.G."/>
            <person name="Ivanikova N.V."/>
            <person name="Pinevich A.V."/>
        </authorList>
    </citation>
    <scope>NUCLEOTIDE SEQUENCE</scope>
    <source>
        <strain evidence="1">CALU 1027</strain>
    </source>
</reference>
<accession>A0A0M2PVB3</accession>
<dbReference type="AlphaFoldDB" id="A0A0M2PVB3"/>
<organism evidence="1 2">
    <name type="scientific">Prochlorothrix hollandica PCC 9006 = CALU 1027</name>
    <dbReference type="NCBI Taxonomy" id="317619"/>
    <lineage>
        <taxon>Bacteria</taxon>
        <taxon>Bacillati</taxon>
        <taxon>Cyanobacteriota</taxon>
        <taxon>Cyanophyceae</taxon>
        <taxon>Prochlorotrichales</taxon>
        <taxon>Prochlorotrichaceae</taxon>
        <taxon>Prochlorothrix</taxon>
    </lineage>
</organism>
<dbReference type="STRING" id="317619.GCA_000332315_00774"/>
<evidence type="ECO:0000313" key="2">
    <source>
        <dbReference type="Proteomes" id="UP000034681"/>
    </source>
</evidence>
<evidence type="ECO:0000313" key="1">
    <source>
        <dbReference type="EMBL" id="KKJ00080.1"/>
    </source>
</evidence>
<gene>
    <name evidence="1" type="ORF">PROH_10040</name>
</gene>